<keyword evidence="4 9" id="KW-0812">Transmembrane</keyword>
<dbReference type="VEuPathDB" id="FungiDB:CPAG_01420"/>
<feature type="transmembrane region" description="Helical" evidence="9">
    <location>
        <begin position="141"/>
        <end position="159"/>
    </location>
</feature>
<evidence type="ECO:0000256" key="2">
    <source>
        <dbReference type="ARBA" id="ARBA00008807"/>
    </source>
</evidence>
<dbReference type="OrthoDB" id="9986677at2759"/>
<evidence type="ECO:0000256" key="9">
    <source>
        <dbReference type="SAM" id="Phobius"/>
    </source>
</evidence>
<dbReference type="EMBL" id="DS268109">
    <property type="protein sequence ID" value="KMM65068.1"/>
    <property type="molecule type" value="Genomic_DNA"/>
</dbReference>
<reference evidence="10 11" key="1">
    <citation type="submission" date="2007-06" db="EMBL/GenBank/DDBJ databases">
        <title>The Genome Sequence of Coccidioides posadasii RMSCC_3488.</title>
        <authorList>
            <consortium name="Coccidioides Genome Resources Consortium"/>
            <consortium name="The Broad Institute Genome Sequencing Platform"/>
            <person name="Henn M.R."/>
            <person name="Sykes S."/>
            <person name="Young S."/>
            <person name="Jaffe D."/>
            <person name="Berlin A."/>
            <person name="Alvarez P."/>
            <person name="Butler J."/>
            <person name="Gnerre S."/>
            <person name="Grabherr M."/>
            <person name="Mauceli E."/>
            <person name="Brockman W."/>
            <person name="Kodira C."/>
            <person name="Alvarado L."/>
            <person name="Zeng Q."/>
            <person name="Crawford M."/>
            <person name="Antoine C."/>
            <person name="Devon K."/>
            <person name="Galgiani J."/>
            <person name="Orsborn K."/>
            <person name="Lewis M.L."/>
            <person name="Nusbaum C."/>
            <person name="Galagan J."/>
            <person name="Birren B."/>
        </authorList>
    </citation>
    <scope>NUCLEOTIDE SEQUENCE [LARGE SCALE GENOMIC DNA]</scope>
    <source>
        <strain evidence="10 11">RMSCC 3488</strain>
    </source>
</reference>
<evidence type="ECO:0000313" key="10">
    <source>
        <dbReference type="EMBL" id="KMM65068.1"/>
    </source>
</evidence>
<dbReference type="InterPro" id="IPR004813">
    <property type="entry name" value="OPT"/>
</dbReference>
<feature type="transmembrane region" description="Helical" evidence="9">
    <location>
        <begin position="520"/>
        <end position="539"/>
    </location>
</feature>
<protein>
    <submittedName>
        <fullName evidence="10">Oligopeptide transporter 4</fullName>
    </submittedName>
</protein>
<dbReference type="GO" id="GO:0015031">
    <property type="term" value="P:protein transport"/>
    <property type="evidence" value="ECO:0007669"/>
    <property type="project" value="UniProtKB-KW"/>
</dbReference>
<name>A0A0J6F4J0_COCPO</name>
<feature type="transmembrane region" description="Helical" evidence="9">
    <location>
        <begin position="440"/>
        <end position="460"/>
    </location>
</feature>
<evidence type="ECO:0000256" key="5">
    <source>
        <dbReference type="ARBA" id="ARBA00022856"/>
    </source>
</evidence>
<keyword evidence="7 9" id="KW-1133">Transmembrane helix</keyword>
<evidence type="ECO:0000256" key="7">
    <source>
        <dbReference type="ARBA" id="ARBA00022989"/>
    </source>
</evidence>
<evidence type="ECO:0000256" key="4">
    <source>
        <dbReference type="ARBA" id="ARBA00022692"/>
    </source>
</evidence>
<keyword evidence="8 9" id="KW-0472">Membrane</keyword>
<comment type="subcellular location">
    <subcellularLocation>
        <location evidence="1">Membrane</location>
        <topology evidence="1">Multi-pass membrane protein</topology>
    </subcellularLocation>
</comment>
<feature type="transmembrane region" description="Helical" evidence="9">
    <location>
        <begin position="291"/>
        <end position="322"/>
    </location>
</feature>
<feature type="transmembrane region" description="Helical" evidence="9">
    <location>
        <begin position="222"/>
        <end position="243"/>
    </location>
</feature>
<reference evidence="11" key="3">
    <citation type="journal article" date="2010" name="Genome Res.">
        <title>Population genomic sequencing of Coccidioides fungi reveals recent hybridization and transposon control.</title>
        <authorList>
            <person name="Neafsey D.E."/>
            <person name="Barker B.M."/>
            <person name="Sharpton T.J."/>
            <person name="Stajich J.E."/>
            <person name="Park D.J."/>
            <person name="Whiston E."/>
            <person name="Hung C.-Y."/>
            <person name="McMahan C."/>
            <person name="White J."/>
            <person name="Sykes S."/>
            <person name="Heiman D."/>
            <person name="Young S."/>
            <person name="Zeng Q."/>
            <person name="Abouelleil A."/>
            <person name="Aftuck L."/>
            <person name="Bessette D."/>
            <person name="Brown A."/>
            <person name="FitzGerald M."/>
            <person name="Lui A."/>
            <person name="Macdonald J.P."/>
            <person name="Priest M."/>
            <person name="Orbach M.J."/>
            <person name="Galgiani J.N."/>
            <person name="Kirkland T.N."/>
            <person name="Cole G.T."/>
            <person name="Birren B.W."/>
            <person name="Henn M.R."/>
            <person name="Taylor J.W."/>
            <person name="Rounsley S.D."/>
        </authorList>
    </citation>
    <scope>NUCLEOTIDE SEQUENCE [LARGE SCALE GENOMIC DNA]</scope>
    <source>
        <strain evidence="11">RMSCC 3488</strain>
    </source>
</reference>
<feature type="transmembrane region" description="Helical" evidence="9">
    <location>
        <begin position="753"/>
        <end position="772"/>
    </location>
</feature>
<evidence type="ECO:0000256" key="3">
    <source>
        <dbReference type="ARBA" id="ARBA00022448"/>
    </source>
</evidence>
<feature type="transmembrane region" description="Helical" evidence="9">
    <location>
        <begin position="706"/>
        <end position="732"/>
    </location>
</feature>
<dbReference type="GO" id="GO:0035673">
    <property type="term" value="F:oligopeptide transmembrane transporter activity"/>
    <property type="evidence" value="ECO:0007669"/>
    <property type="project" value="InterPro"/>
</dbReference>
<proteinExistence type="inferred from homology"/>
<accession>A0A0J6F4J0</accession>
<evidence type="ECO:0000313" key="11">
    <source>
        <dbReference type="Proteomes" id="UP000054567"/>
    </source>
</evidence>
<feature type="transmembrane region" description="Helical" evidence="9">
    <location>
        <begin position="675"/>
        <end position="694"/>
    </location>
</feature>
<dbReference type="NCBIfam" id="TIGR00727">
    <property type="entry name" value="ISP4_OPT"/>
    <property type="match status" value="1"/>
</dbReference>
<keyword evidence="5" id="KW-0571">Peptide transport</keyword>
<organism evidence="10 11">
    <name type="scientific">Coccidioides posadasii RMSCC 3488</name>
    <dbReference type="NCBI Taxonomy" id="454284"/>
    <lineage>
        <taxon>Eukaryota</taxon>
        <taxon>Fungi</taxon>
        <taxon>Dikarya</taxon>
        <taxon>Ascomycota</taxon>
        <taxon>Pezizomycotina</taxon>
        <taxon>Eurotiomycetes</taxon>
        <taxon>Eurotiomycetidae</taxon>
        <taxon>Onygenales</taxon>
        <taxon>Onygenaceae</taxon>
        <taxon>Coccidioides</taxon>
    </lineage>
</organism>
<dbReference type="NCBIfam" id="TIGR00728">
    <property type="entry name" value="OPT_sfam"/>
    <property type="match status" value="1"/>
</dbReference>
<feature type="transmembrane region" description="Helical" evidence="9">
    <location>
        <begin position="114"/>
        <end position="134"/>
    </location>
</feature>
<reference evidence="11" key="2">
    <citation type="journal article" date="2009" name="Genome Res.">
        <title>Comparative genomic analyses of the human fungal pathogens Coccidioides and their relatives.</title>
        <authorList>
            <person name="Sharpton T.J."/>
            <person name="Stajich J.E."/>
            <person name="Rounsley S.D."/>
            <person name="Gardner M.J."/>
            <person name="Wortman J.R."/>
            <person name="Jordar V.S."/>
            <person name="Maiti R."/>
            <person name="Kodira C.D."/>
            <person name="Neafsey D.E."/>
            <person name="Zeng Q."/>
            <person name="Hung C.-Y."/>
            <person name="McMahan C."/>
            <person name="Muszewska A."/>
            <person name="Grynberg M."/>
            <person name="Mandel M.A."/>
            <person name="Kellner E.M."/>
            <person name="Barker B.M."/>
            <person name="Galgiani J.N."/>
            <person name="Orbach M.J."/>
            <person name="Kirkland T.N."/>
            <person name="Cole G.T."/>
            <person name="Henn M.R."/>
            <person name="Birren B.W."/>
            <person name="Taylor J.W."/>
        </authorList>
    </citation>
    <scope>NUCLEOTIDE SEQUENCE [LARGE SCALE GENOMIC DNA]</scope>
    <source>
        <strain evidence="11">RMSCC 3488</strain>
    </source>
</reference>
<evidence type="ECO:0000256" key="8">
    <source>
        <dbReference type="ARBA" id="ARBA00023136"/>
    </source>
</evidence>
<feature type="transmembrane region" description="Helical" evidence="9">
    <location>
        <begin position="602"/>
        <end position="625"/>
    </location>
</feature>
<dbReference type="Proteomes" id="UP000054567">
    <property type="component" value="Unassembled WGS sequence"/>
</dbReference>
<dbReference type="InterPro" id="IPR004648">
    <property type="entry name" value="Oligpept_transpt"/>
</dbReference>
<evidence type="ECO:0000256" key="1">
    <source>
        <dbReference type="ARBA" id="ARBA00004141"/>
    </source>
</evidence>
<dbReference type="PANTHER" id="PTHR22601">
    <property type="entry name" value="ISP4 LIKE PROTEIN"/>
    <property type="match status" value="1"/>
</dbReference>
<dbReference type="GO" id="GO:0016020">
    <property type="term" value="C:membrane"/>
    <property type="evidence" value="ECO:0007669"/>
    <property type="project" value="UniProtKB-SubCell"/>
</dbReference>
<feature type="transmembrane region" description="Helical" evidence="9">
    <location>
        <begin position="645"/>
        <end position="663"/>
    </location>
</feature>
<gene>
    <name evidence="10" type="ORF">CPAG_01420</name>
</gene>
<evidence type="ECO:0000256" key="6">
    <source>
        <dbReference type="ARBA" id="ARBA00022927"/>
    </source>
</evidence>
<feature type="transmembrane region" description="Helical" evidence="9">
    <location>
        <begin position="492"/>
        <end position="514"/>
    </location>
</feature>
<dbReference type="Pfam" id="PF03169">
    <property type="entry name" value="OPT"/>
    <property type="match status" value="1"/>
</dbReference>
<dbReference type="AlphaFoldDB" id="A0A0J6F4J0"/>
<sequence>MTYLQRVKDWISYDAFPLALRQRRKGSEKIGLAPSGEDDSHVEANRKLHLYHRVHRWDPNLEDEYLDEVKDAANSYDGSPTNKRMVRRVLENSPYPEVRAAVRNTDEDLPVDTIRAWTIGLFLTTVGAGLNSLFSLRAPSIVVSSMVALLLAHPLGLGWTKVMPNRKINIFGSEWDLNPGPFNLKEHALIVIMANASIGNGVAYFTDTVQVQIAFYNADFGWLWNICLAISTQMVGFGIAGLLRRILVEPASGSMIWPQTLVTTSFLYTLHDDTPPNPATTNGWQISRYRYFLYIFTGAFVWYWFPGFIAPFLSVFAFVTWIKPNDPLVNQLFGGWTGISLFPITFDWSQIAGYVGSPLIPPWHAIGNTLIGTTVTYLIVAPIIHYTNYWYGRHIPIHDSSIYDNRGHLYNVSMVLSANNTFDVQKYKEYSPIFLPTTMALTYGLHFAAIAALIVHTALFHGQQIWIRARDARGDLDDVHTRMMRKYEQVPTWWYLALLGGCLALCFITCLAWPTHLPWWALMIALLIAIIWTVPIGIVQGSTNIQIGLNVFTEYIIGYMLPGRPLGMMLFKTYGYITMAQALSFIQDLKIGHYLKIRPRSLFWAQVIATFWSCFVQLAVIIWGLGNIEGVCERDQPNRFICPGGRVFFASSVLWGLIGPARIFSGKAMYAGLQYFWVAGALAPIFFYILARMFPRSKVRFVNTPILFGGTLMLPPATPLNYLAWGIVGFGFQKYIRYRFTGWWMRFNYITSAALDTGLAICTIVIITTLQLPNISFPSWWGNTAALKTMDQMGTAIIDPVPPGETFGPRFW</sequence>
<comment type="similarity">
    <text evidence="2">Belongs to the oligopeptide OPT transporter family.</text>
</comment>
<keyword evidence="3" id="KW-0813">Transport</keyword>
<keyword evidence="6" id="KW-0653">Protein transport</keyword>